<sequence>MAMLNEIKSARRSRSIIAAHFTSFYDRIIGHPEKTRIGTIRRIRLPQCAGYARRAIASAQYVICPPQSDLSIARAYAARCRNANVFVIPDRRICAQVRGRPPRRRQATLAGRVFAAGMPRASPWRSAARAAGAKPRRPPARDPGSTVWSVGDSLSTPMPTSRAAGRPAVQSRTFRASRATRRFSRYRQSRPSISYLNIRANFV</sequence>
<protein>
    <submittedName>
        <fullName evidence="2">Uncharacterized protein</fullName>
    </submittedName>
</protein>
<keyword evidence="3" id="KW-1185">Reference proteome</keyword>
<dbReference type="KEGG" id="bma:BMAA0215"/>
<name>A0A0H2WEN7_BURMA</name>
<feature type="compositionally biased region" description="Polar residues" evidence="1">
    <location>
        <begin position="146"/>
        <end position="159"/>
    </location>
</feature>
<feature type="region of interest" description="Disordered" evidence="1">
    <location>
        <begin position="128"/>
        <end position="168"/>
    </location>
</feature>
<accession>A0A0H2WEN7</accession>
<evidence type="ECO:0000313" key="3">
    <source>
        <dbReference type="Proteomes" id="UP000006693"/>
    </source>
</evidence>
<dbReference type="Proteomes" id="UP000006693">
    <property type="component" value="Chromosome 2"/>
</dbReference>
<dbReference type="HOGENOM" id="CLU_1358340_0_0_4"/>
<reference evidence="2 3" key="1">
    <citation type="journal article" date="2004" name="Proc. Natl. Acad. Sci. U.S.A.">
        <title>Structural flexibility in the Burkholderia mallei genome.</title>
        <authorList>
            <person name="Nierman W.C."/>
            <person name="DeShazer D."/>
            <person name="Kim H.S."/>
            <person name="Tettelin H."/>
            <person name="Nelson K.E."/>
            <person name="Feldblyum T."/>
            <person name="Ulrich R.L."/>
            <person name="Ronning C.M."/>
            <person name="Brinkac L.M."/>
            <person name="Daugherty S.C."/>
            <person name="Davidsen T.D."/>
            <person name="Deboy R.T."/>
            <person name="Dimitrov G."/>
            <person name="Dodson R.J."/>
            <person name="Durkin A.S."/>
            <person name="Gwinn M.L."/>
            <person name="Haft D.H."/>
            <person name="Khouri H."/>
            <person name="Kolonay J.F."/>
            <person name="Madupu R."/>
            <person name="Mohammoud Y."/>
            <person name="Nelson W.C."/>
            <person name="Radune D."/>
            <person name="Romero C.M."/>
            <person name="Sarria S."/>
            <person name="Selengut J."/>
            <person name="Shamblin C."/>
            <person name="Sullivan S.A."/>
            <person name="White O."/>
            <person name="Yu Y."/>
            <person name="Zafar N."/>
            <person name="Zhou L."/>
            <person name="Fraser C.M."/>
        </authorList>
    </citation>
    <scope>NUCLEOTIDE SEQUENCE [LARGE SCALE GENOMIC DNA]</scope>
    <source>
        <strain evidence="2 3">ATCC 23344</strain>
    </source>
</reference>
<gene>
    <name evidence="2" type="ordered locus">BMAA0215</name>
</gene>
<dbReference type="AlphaFoldDB" id="A0A0H2WEN7"/>
<proteinExistence type="predicted"/>
<dbReference type="EMBL" id="CP000011">
    <property type="protein sequence ID" value="AAU47117.1"/>
    <property type="molecule type" value="Genomic_DNA"/>
</dbReference>
<organism evidence="2 3">
    <name type="scientific">Burkholderia mallei (strain ATCC 23344)</name>
    <dbReference type="NCBI Taxonomy" id="243160"/>
    <lineage>
        <taxon>Bacteria</taxon>
        <taxon>Pseudomonadati</taxon>
        <taxon>Pseudomonadota</taxon>
        <taxon>Betaproteobacteria</taxon>
        <taxon>Burkholderiales</taxon>
        <taxon>Burkholderiaceae</taxon>
        <taxon>Burkholderia</taxon>
        <taxon>pseudomallei group</taxon>
    </lineage>
</organism>
<evidence type="ECO:0000256" key="1">
    <source>
        <dbReference type="SAM" id="MobiDB-lite"/>
    </source>
</evidence>
<evidence type="ECO:0000313" key="2">
    <source>
        <dbReference type="EMBL" id="AAU47117.1"/>
    </source>
</evidence>